<comment type="caution">
    <text evidence="2">The sequence shown here is derived from an EMBL/GenBank/DDBJ whole genome shotgun (WGS) entry which is preliminary data.</text>
</comment>
<dbReference type="PANTHER" id="PTHR43031">
    <property type="entry name" value="FAD-DEPENDENT OXIDOREDUCTASE"/>
    <property type="match status" value="1"/>
</dbReference>
<organism evidence="2 3">
    <name type="scientific">Rheinheimera riviphila</name>
    <dbReference type="NCBI Taxonomy" id="1834037"/>
    <lineage>
        <taxon>Bacteria</taxon>
        <taxon>Pseudomonadati</taxon>
        <taxon>Pseudomonadota</taxon>
        <taxon>Gammaproteobacteria</taxon>
        <taxon>Chromatiales</taxon>
        <taxon>Chromatiaceae</taxon>
        <taxon>Rheinheimera</taxon>
    </lineage>
</organism>
<keyword evidence="3" id="KW-1185">Reference proteome</keyword>
<accession>A0A437QLG8</accession>
<dbReference type="EMBL" id="SACS01000016">
    <property type="protein sequence ID" value="RVU35361.1"/>
    <property type="molecule type" value="Genomic_DNA"/>
</dbReference>
<dbReference type="SUPFAM" id="SSF52821">
    <property type="entry name" value="Rhodanese/Cell cycle control phosphatase"/>
    <property type="match status" value="1"/>
</dbReference>
<proteinExistence type="predicted"/>
<dbReference type="InterPro" id="IPR001763">
    <property type="entry name" value="Rhodanese-like_dom"/>
</dbReference>
<name>A0A437QLG8_9GAMM</name>
<reference evidence="2 3" key="1">
    <citation type="submission" date="2019-01" db="EMBL/GenBank/DDBJ databases">
        <authorList>
            <person name="Chen W.-M."/>
        </authorList>
    </citation>
    <scope>NUCLEOTIDE SEQUENCE [LARGE SCALE GENOMIC DNA]</scope>
    <source>
        <strain evidence="2 3">KYPC3</strain>
    </source>
</reference>
<dbReference type="RefSeq" id="WP_127700035.1">
    <property type="nucleotide sequence ID" value="NZ_SACS01000016.1"/>
</dbReference>
<dbReference type="SMART" id="SM00450">
    <property type="entry name" value="RHOD"/>
    <property type="match status" value="1"/>
</dbReference>
<feature type="domain" description="Rhodanese" evidence="1">
    <location>
        <begin position="49"/>
        <end position="139"/>
    </location>
</feature>
<dbReference type="PROSITE" id="PS50206">
    <property type="entry name" value="RHODANESE_3"/>
    <property type="match status" value="1"/>
</dbReference>
<protein>
    <submittedName>
        <fullName evidence="2">Rhodanese-like domain-containing protein</fullName>
    </submittedName>
</protein>
<evidence type="ECO:0000313" key="3">
    <source>
        <dbReference type="Proteomes" id="UP000283077"/>
    </source>
</evidence>
<dbReference type="AlphaFoldDB" id="A0A437QLG8"/>
<evidence type="ECO:0000259" key="1">
    <source>
        <dbReference type="PROSITE" id="PS50206"/>
    </source>
</evidence>
<gene>
    <name evidence="2" type="ORF">EOE67_14380</name>
</gene>
<dbReference type="OrthoDB" id="9814704at2"/>
<evidence type="ECO:0000313" key="2">
    <source>
        <dbReference type="EMBL" id="RVU35361.1"/>
    </source>
</evidence>
<sequence length="163" mass="17042">MSIVATLATHTSDVLATPAAPAALATAHFAAKLAFETDCSDVFSALSTGADDFILLDVRSEAAFLQQHAKGAKNLPHRQISAERMALFPTGKTFVVYCAGPHCNGADQAAYKIAKLGYPVKLMIGGITGWADEGLPFAQGENMVAPAAAEQAKQKETQISCSC</sequence>
<dbReference type="Pfam" id="PF00581">
    <property type="entry name" value="Rhodanese"/>
    <property type="match status" value="1"/>
</dbReference>
<dbReference type="InterPro" id="IPR050229">
    <property type="entry name" value="GlpE_sulfurtransferase"/>
</dbReference>
<dbReference type="Gene3D" id="3.40.250.10">
    <property type="entry name" value="Rhodanese-like domain"/>
    <property type="match status" value="1"/>
</dbReference>
<dbReference type="Proteomes" id="UP000283077">
    <property type="component" value="Unassembled WGS sequence"/>
</dbReference>
<dbReference type="InterPro" id="IPR036873">
    <property type="entry name" value="Rhodanese-like_dom_sf"/>
</dbReference>
<dbReference type="PANTHER" id="PTHR43031:SF1">
    <property type="entry name" value="PYRIDINE NUCLEOTIDE-DISULPHIDE OXIDOREDUCTASE"/>
    <property type="match status" value="1"/>
</dbReference>